<dbReference type="GO" id="GO:0016020">
    <property type="term" value="C:membrane"/>
    <property type="evidence" value="ECO:0007669"/>
    <property type="project" value="UniProtKB-SubCell"/>
</dbReference>
<keyword evidence="6" id="KW-0564">Palmitate</keyword>
<dbReference type="NCBIfam" id="TIGR02887">
    <property type="entry name" value="spore_ger_x_C"/>
    <property type="match status" value="1"/>
</dbReference>
<keyword evidence="5" id="KW-0472">Membrane</keyword>
<dbReference type="RefSeq" id="WP_245690127.1">
    <property type="nucleotide sequence ID" value="NZ_FNFL01000003.1"/>
</dbReference>
<dbReference type="InterPro" id="IPR038501">
    <property type="entry name" value="Spore_GerAC_C_sf"/>
</dbReference>
<reference evidence="10" key="1">
    <citation type="submission" date="2016-10" db="EMBL/GenBank/DDBJ databases">
        <authorList>
            <person name="de Groot N.N."/>
        </authorList>
    </citation>
    <scope>NUCLEOTIDE SEQUENCE [LARGE SCALE GENOMIC DNA]</scope>
    <source>
        <strain evidence="10">CGMCC 1.6502</strain>
    </source>
</reference>
<keyword evidence="4" id="KW-0732">Signal</keyword>
<dbReference type="PANTHER" id="PTHR35789">
    <property type="entry name" value="SPORE GERMINATION PROTEIN B3"/>
    <property type="match status" value="1"/>
</dbReference>
<keyword evidence="3" id="KW-0309">Germination</keyword>
<evidence type="ECO:0000256" key="6">
    <source>
        <dbReference type="ARBA" id="ARBA00023139"/>
    </source>
</evidence>
<evidence type="ECO:0000259" key="9">
    <source>
        <dbReference type="Pfam" id="PF25198"/>
    </source>
</evidence>
<accession>A0A1G9AA09</accession>
<dbReference type="Pfam" id="PF05504">
    <property type="entry name" value="Spore_GerAC"/>
    <property type="match status" value="1"/>
</dbReference>
<evidence type="ECO:0000256" key="1">
    <source>
        <dbReference type="ARBA" id="ARBA00004635"/>
    </source>
</evidence>
<evidence type="ECO:0000256" key="2">
    <source>
        <dbReference type="ARBA" id="ARBA00007886"/>
    </source>
</evidence>
<dbReference type="InterPro" id="IPR057336">
    <property type="entry name" value="GerAC_N"/>
</dbReference>
<dbReference type="STRING" id="407036.SAMN05216243_2476"/>
<feature type="domain" description="Spore germination protein N-terminal" evidence="9">
    <location>
        <begin position="20"/>
        <end position="194"/>
    </location>
</feature>
<keyword evidence="11" id="KW-1185">Reference proteome</keyword>
<dbReference type="InterPro" id="IPR046953">
    <property type="entry name" value="Spore_GerAC-like_C"/>
</dbReference>
<evidence type="ECO:0000256" key="7">
    <source>
        <dbReference type="ARBA" id="ARBA00023288"/>
    </source>
</evidence>
<evidence type="ECO:0000259" key="8">
    <source>
        <dbReference type="Pfam" id="PF05504"/>
    </source>
</evidence>
<evidence type="ECO:0000256" key="4">
    <source>
        <dbReference type="ARBA" id="ARBA00022729"/>
    </source>
</evidence>
<dbReference type="EMBL" id="FNFL01000003">
    <property type="protein sequence ID" value="SDK23664.1"/>
    <property type="molecule type" value="Genomic_DNA"/>
</dbReference>
<dbReference type="Gene3D" id="3.30.300.210">
    <property type="entry name" value="Nutrient germinant receptor protein C, domain 3"/>
    <property type="match status" value="1"/>
</dbReference>
<dbReference type="Proteomes" id="UP000198694">
    <property type="component" value="Unassembled WGS sequence"/>
</dbReference>
<feature type="domain" description="Spore germination GerAC-like C-terminal" evidence="8">
    <location>
        <begin position="228"/>
        <end position="395"/>
    </location>
</feature>
<evidence type="ECO:0000256" key="5">
    <source>
        <dbReference type="ARBA" id="ARBA00023136"/>
    </source>
</evidence>
<dbReference type="InterPro" id="IPR008844">
    <property type="entry name" value="Spore_GerAC-like"/>
</dbReference>
<name>A0A1G9AA09_9BACI</name>
<evidence type="ECO:0000256" key="3">
    <source>
        <dbReference type="ARBA" id="ARBA00022544"/>
    </source>
</evidence>
<keyword evidence="7" id="KW-0449">Lipoprotein</keyword>
<dbReference type="Pfam" id="PF25198">
    <property type="entry name" value="Spore_GerAC_N"/>
    <property type="match status" value="1"/>
</dbReference>
<comment type="similarity">
    <text evidence="2">Belongs to the GerABKC lipoprotein family.</text>
</comment>
<organism evidence="10 11">
    <name type="scientific">Sediminibacillus albus</name>
    <dbReference type="NCBI Taxonomy" id="407036"/>
    <lineage>
        <taxon>Bacteria</taxon>
        <taxon>Bacillati</taxon>
        <taxon>Bacillota</taxon>
        <taxon>Bacilli</taxon>
        <taxon>Bacillales</taxon>
        <taxon>Bacillaceae</taxon>
        <taxon>Sediminibacillus</taxon>
    </lineage>
</organism>
<sequence>MMRKLLMFTVLLVPLAGCYDQTEVEQQSYVIAIGLDKTDDEGTFRITFQAANPEVGSTLSSGGSQEEPRETVTLEGNDLIAAKDTANSVMTKQIALDHTKVVVVSEELARSGEFLRIIQAATRTTELRRSVQIIVSKENASDFLKNNQPLLETRPHKYYQYMLTRATQTGIIPESEIHRFFQITEGDADAFLAIYATTEQTEPKETGNEDQYIAGEIPVEGGNPTQFMGSAVFVEGKMIDILSGQETRVANILDDTMDMEALYSTFPDPKDKRYRIATNFSKDRPTDVKIEYHKNQPTKINVTIPFTIEVVGVPSLVDYSKNKENRKLLEAYIPKLAEEQANNLVKKTQEQYKTDIFYWSLYIRKYFTSIDEYEKADWNNKIYPNAEINVDYKLKQLYFGKMIDDSNLGEVRD</sequence>
<comment type="subcellular location">
    <subcellularLocation>
        <location evidence="1">Membrane</location>
        <topology evidence="1">Lipid-anchor</topology>
    </subcellularLocation>
</comment>
<protein>
    <submittedName>
        <fullName evidence="10">Germination protein, Ger(X)C family</fullName>
    </submittedName>
</protein>
<proteinExistence type="inferred from homology"/>
<gene>
    <name evidence="10" type="ORF">SAMN05216243_2476</name>
</gene>
<evidence type="ECO:0000313" key="11">
    <source>
        <dbReference type="Proteomes" id="UP000198694"/>
    </source>
</evidence>
<evidence type="ECO:0000313" key="10">
    <source>
        <dbReference type="EMBL" id="SDK23664.1"/>
    </source>
</evidence>
<dbReference type="AlphaFoldDB" id="A0A1G9AA09"/>
<dbReference type="PANTHER" id="PTHR35789:SF1">
    <property type="entry name" value="SPORE GERMINATION PROTEIN B3"/>
    <property type="match status" value="1"/>
</dbReference>
<dbReference type="GO" id="GO:0009847">
    <property type="term" value="P:spore germination"/>
    <property type="evidence" value="ECO:0007669"/>
    <property type="project" value="InterPro"/>
</dbReference>